<dbReference type="EMBL" id="QMDX01000001">
    <property type="protein sequence ID" value="TSD16057.1"/>
    <property type="molecule type" value="Genomic_DNA"/>
</dbReference>
<dbReference type="RefSeq" id="WP_144260537.1">
    <property type="nucleotide sequence ID" value="NZ_QMDX01000001.1"/>
</dbReference>
<gene>
    <name evidence="1" type="ORF">DP107_02440</name>
</gene>
<accession>A0A554NF83</accession>
<name>A0A554NF83_9EURY</name>
<sequence length="94" mass="9742">MTADVDIQAFQAPPVRVVATGHPTNRAPVDGTFEGSFTAESDEGAGAFEADTTSHAIVSVDGGTAWDRTVRHCEECGPRVGEDGNVTTEGHAVT</sequence>
<dbReference type="Proteomes" id="UP000319894">
    <property type="component" value="Unassembled WGS sequence"/>
</dbReference>
<keyword evidence="2" id="KW-1185">Reference proteome</keyword>
<protein>
    <submittedName>
        <fullName evidence="1">Uncharacterized protein</fullName>
    </submittedName>
</protein>
<dbReference type="AlphaFoldDB" id="A0A554NF83"/>
<reference evidence="1 2" key="1">
    <citation type="submission" date="2018-06" db="EMBL/GenBank/DDBJ databases">
        <title>Natronomonas sp. F16-60 a new haloarchaeon isolated from a solar saltern of Isla Cristina, Huelva, Spain.</title>
        <authorList>
            <person name="Duran-Viseras A."/>
            <person name="Sanchez-Porro C."/>
            <person name="Ventosa A."/>
        </authorList>
    </citation>
    <scope>NUCLEOTIDE SEQUENCE [LARGE SCALE GENOMIC DNA]</scope>
    <source>
        <strain evidence="1 2">F16-60</strain>
    </source>
</reference>
<comment type="caution">
    <text evidence="1">The sequence shown here is derived from an EMBL/GenBank/DDBJ whole genome shotgun (WGS) entry which is preliminary data.</text>
</comment>
<evidence type="ECO:0000313" key="1">
    <source>
        <dbReference type="EMBL" id="TSD16057.1"/>
    </source>
</evidence>
<organism evidence="1 2">
    <name type="scientific">Haloglomus irregulare</name>
    <dbReference type="NCBI Taxonomy" id="2234134"/>
    <lineage>
        <taxon>Archaea</taxon>
        <taxon>Methanobacteriati</taxon>
        <taxon>Methanobacteriota</taxon>
        <taxon>Stenosarchaea group</taxon>
        <taxon>Halobacteria</taxon>
        <taxon>Halobacteriales</taxon>
        <taxon>Natronomonadaceae</taxon>
        <taxon>Haloglomus</taxon>
    </lineage>
</organism>
<dbReference type="InParanoid" id="A0A554NF83"/>
<proteinExistence type="predicted"/>
<evidence type="ECO:0000313" key="2">
    <source>
        <dbReference type="Proteomes" id="UP000319894"/>
    </source>
</evidence>